<dbReference type="PANTHER" id="PTHR33606:SF3">
    <property type="entry name" value="PROTEIN YCII"/>
    <property type="match status" value="1"/>
</dbReference>
<dbReference type="InterPro" id="IPR051807">
    <property type="entry name" value="Sec-metab_biosynth-assoc"/>
</dbReference>
<feature type="domain" description="YCII-related" evidence="2">
    <location>
        <begin position="1"/>
        <end position="88"/>
    </location>
</feature>
<name>A0A6A7Y2Q2_9HYPH</name>
<keyword evidence="4" id="KW-1185">Reference proteome</keyword>
<accession>A0A6A7Y2Q2</accession>
<evidence type="ECO:0000313" key="4">
    <source>
        <dbReference type="Proteomes" id="UP000332515"/>
    </source>
</evidence>
<dbReference type="InterPro" id="IPR005545">
    <property type="entry name" value="YCII"/>
</dbReference>
<dbReference type="RefSeq" id="WP_153481786.1">
    <property type="nucleotide sequence ID" value="NZ_VWNA01000001.1"/>
</dbReference>
<comment type="caution">
    <text evidence="3">The sequence shown here is derived from an EMBL/GenBank/DDBJ whole genome shotgun (WGS) entry which is preliminary data.</text>
</comment>
<protein>
    <submittedName>
        <fullName evidence="3">YciI family protein</fullName>
    </submittedName>
</protein>
<comment type="similarity">
    <text evidence="1">Belongs to the YciI family.</text>
</comment>
<dbReference type="PANTHER" id="PTHR33606">
    <property type="entry name" value="PROTEIN YCII"/>
    <property type="match status" value="1"/>
</dbReference>
<dbReference type="AlphaFoldDB" id="A0A6A7Y2Q2"/>
<dbReference type="SUPFAM" id="SSF54909">
    <property type="entry name" value="Dimeric alpha+beta barrel"/>
    <property type="match status" value="1"/>
</dbReference>
<evidence type="ECO:0000259" key="2">
    <source>
        <dbReference type="Pfam" id="PF03795"/>
    </source>
</evidence>
<evidence type="ECO:0000313" key="3">
    <source>
        <dbReference type="EMBL" id="MQT13374.1"/>
    </source>
</evidence>
<proteinExistence type="inferred from homology"/>
<dbReference type="Gene3D" id="3.30.70.1060">
    <property type="entry name" value="Dimeric alpha+beta barrel"/>
    <property type="match status" value="1"/>
</dbReference>
<dbReference type="Proteomes" id="UP000332515">
    <property type="component" value="Unassembled WGS sequence"/>
</dbReference>
<dbReference type="EMBL" id="VWNA01000001">
    <property type="protein sequence ID" value="MQT13374.1"/>
    <property type="molecule type" value="Genomic_DNA"/>
</dbReference>
<gene>
    <name evidence="3" type="ORF">F0357_12120</name>
</gene>
<dbReference type="Pfam" id="PF03795">
    <property type="entry name" value="YCII"/>
    <property type="match status" value="1"/>
</dbReference>
<dbReference type="InterPro" id="IPR011008">
    <property type="entry name" value="Dimeric_a/b-barrel"/>
</dbReference>
<sequence>MLFVASCLDKADHLEVRLANRPDHLAWLDGHRDAVRLAGPFLDAAGEKPVGSMLIIEAASAAAVEALLAEDPYAKAGLFASVEIRPWRMTIGAIA</sequence>
<reference evidence="3 4" key="1">
    <citation type="submission" date="2019-09" db="EMBL/GenBank/DDBJ databases">
        <title>Segnochrobactrum spirostomi gen. nov., sp. nov., isolated from the ciliate Spirostomum cf. yagiui and description of a novel family, Segnochrobactraceae fam. nov. within the order Rhizobiales of the class Alphaproteobacteria.</title>
        <authorList>
            <person name="Akter S."/>
            <person name="Shazib S.U.A."/>
            <person name="Shin M.K."/>
        </authorList>
    </citation>
    <scope>NUCLEOTIDE SEQUENCE [LARGE SCALE GENOMIC DNA]</scope>
    <source>
        <strain evidence="3 4">Sp-1</strain>
    </source>
</reference>
<organism evidence="3 4">
    <name type="scientific">Segnochrobactrum spirostomi</name>
    <dbReference type="NCBI Taxonomy" id="2608987"/>
    <lineage>
        <taxon>Bacteria</taxon>
        <taxon>Pseudomonadati</taxon>
        <taxon>Pseudomonadota</taxon>
        <taxon>Alphaproteobacteria</taxon>
        <taxon>Hyphomicrobiales</taxon>
        <taxon>Segnochrobactraceae</taxon>
        <taxon>Segnochrobactrum</taxon>
    </lineage>
</organism>
<evidence type="ECO:0000256" key="1">
    <source>
        <dbReference type="ARBA" id="ARBA00007689"/>
    </source>
</evidence>